<dbReference type="InterPro" id="IPR011251">
    <property type="entry name" value="Luciferase-like_dom"/>
</dbReference>
<gene>
    <name evidence="3" type="ORF">UFOPK2992_00606</name>
</gene>
<evidence type="ECO:0000256" key="1">
    <source>
        <dbReference type="ARBA" id="ARBA00023002"/>
    </source>
</evidence>
<name>A0A6J6XBX3_9ZZZZ</name>
<keyword evidence="1" id="KW-0560">Oxidoreductase</keyword>
<accession>A0A6J6XBX3</accession>
<dbReference type="Gene3D" id="3.20.20.30">
    <property type="entry name" value="Luciferase-like domain"/>
    <property type="match status" value="1"/>
</dbReference>
<dbReference type="SUPFAM" id="SSF51679">
    <property type="entry name" value="Bacterial luciferase-like"/>
    <property type="match status" value="1"/>
</dbReference>
<dbReference type="GO" id="GO:0016705">
    <property type="term" value="F:oxidoreductase activity, acting on paired donors, with incorporation or reduction of molecular oxygen"/>
    <property type="evidence" value="ECO:0007669"/>
    <property type="project" value="InterPro"/>
</dbReference>
<evidence type="ECO:0000259" key="2">
    <source>
        <dbReference type="Pfam" id="PF00296"/>
    </source>
</evidence>
<dbReference type="Pfam" id="PF00296">
    <property type="entry name" value="Bac_luciferase"/>
    <property type="match status" value="1"/>
</dbReference>
<protein>
    <submittedName>
        <fullName evidence="3">Unannotated protein</fullName>
    </submittedName>
</protein>
<organism evidence="3">
    <name type="scientific">freshwater metagenome</name>
    <dbReference type="NCBI Taxonomy" id="449393"/>
    <lineage>
        <taxon>unclassified sequences</taxon>
        <taxon>metagenomes</taxon>
        <taxon>ecological metagenomes</taxon>
    </lineage>
</organism>
<dbReference type="PANTHER" id="PTHR43244">
    <property type="match status" value="1"/>
</dbReference>
<dbReference type="EMBL" id="CAFAAI010000083">
    <property type="protein sequence ID" value="CAB4793675.1"/>
    <property type="molecule type" value="Genomic_DNA"/>
</dbReference>
<dbReference type="AlphaFoldDB" id="A0A6J6XBX3"/>
<dbReference type="InterPro" id="IPR050564">
    <property type="entry name" value="F420-G6PD/mer"/>
</dbReference>
<sequence>MAYPRPVQALREAIGAIRGLLNGEEVTFQGETITVQSARMVGPTASVPISIGSRSPQVMRLAGELADIALVGGRLIDEHTTQQYFSWLAEGAQRTGRDVAAIDVAPRLTLCVSRDGNLARSSLKRYVAHYAQLIRPADLVERDGGTWMAAIEASLSRSTGWYFDHDRYDDPELDLLIDDDLVRRFAIAGTPDECAELAREVLALGFTSASMNLAAPRRDSMYLGLKETLENSAEVLSILRR</sequence>
<proteinExistence type="predicted"/>
<dbReference type="InterPro" id="IPR036661">
    <property type="entry name" value="Luciferase-like_sf"/>
</dbReference>
<evidence type="ECO:0000313" key="3">
    <source>
        <dbReference type="EMBL" id="CAB4793675.1"/>
    </source>
</evidence>
<feature type="domain" description="Luciferase-like" evidence="2">
    <location>
        <begin position="3"/>
        <end position="207"/>
    </location>
</feature>
<dbReference type="PANTHER" id="PTHR43244:SF1">
    <property type="entry name" value="5,10-METHYLENETETRAHYDROMETHANOPTERIN REDUCTASE"/>
    <property type="match status" value="1"/>
</dbReference>
<reference evidence="3" key="1">
    <citation type="submission" date="2020-05" db="EMBL/GenBank/DDBJ databases">
        <authorList>
            <person name="Chiriac C."/>
            <person name="Salcher M."/>
            <person name="Ghai R."/>
            <person name="Kavagutti S V."/>
        </authorList>
    </citation>
    <scope>NUCLEOTIDE SEQUENCE</scope>
</reference>